<proteinExistence type="predicted"/>
<reference evidence="1 2" key="1">
    <citation type="journal article" date="2011" name="Stand. Genomic Sci.">
        <title>Non-contiguous finished genome sequence and contextual data of the filamentous soil bacterium Ktedonobacter racemifer type strain (SOSP1-21).</title>
        <authorList>
            <person name="Chang Y.J."/>
            <person name="Land M."/>
            <person name="Hauser L."/>
            <person name="Chertkov O."/>
            <person name="Del Rio T.G."/>
            <person name="Nolan M."/>
            <person name="Copeland A."/>
            <person name="Tice H."/>
            <person name="Cheng J.F."/>
            <person name="Lucas S."/>
            <person name="Han C."/>
            <person name="Goodwin L."/>
            <person name="Pitluck S."/>
            <person name="Ivanova N."/>
            <person name="Ovchinikova G."/>
            <person name="Pati A."/>
            <person name="Chen A."/>
            <person name="Palaniappan K."/>
            <person name="Mavromatis K."/>
            <person name="Liolios K."/>
            <person name="Brettin T."/>
            <person name="Fiebig A."/>
            <person name="Rohde M."/>
            <person name="Abt B."/>
            <person name="Goker M."/>
            <person name="Detter J.C."/>
            <person name="Woyke T."/>
            <person name="Bristow J."/>
            <person name="Eisen J.A."/>
            <person name="Markowitz V."/>
            <person name="Hugenholtz P."/>
            <person name="Kyrpides N.C."/>
            <person name="Klenk H.P."/>
            <person name="Lapidus A."/>
        </authorList>
    </citation>
    <scope>NUCLEOTIDE SEQUENCE [LARGE SCALE GENOMIC DNA]</scope>
    <source>
        <strain evidence="2">DSM 44963</strain>
    </source>
</reference>
<evidence type="ECO:0000313" key="2">
    <source>
        <dbReference type="Proteomes" id="UP000004508"/>
    </source>
</evidence>
<dbReference type="InParanoid" id="D6TSE0"/>
<protein>
    <recommendedName>
        <fullName evidence="3">Transposase</fullName>
    </recommendedName>
</protein>
<dbReference type="AlphaFoldDB" id="D6TSE0"/>
<evidence type="ECO:0008006" key="3">
    <source>
        <dbReference type="Google" id="ProtNLM"/>
    </source>
</evidence>
<organism evidence="1 2">
    <name type="scientific">Ktedonobacter racemifer DSM 44963</name>
    <dbReference type="NCBI Taxonomy" id="485913"/>
    <lineage>
        <taxon>Bacteria</taxon>
        <taxon>Bacillati</taxon>
        <taxon>Chloroflexota</taxon>
        <taxon>Ktedonobacteria</taxon>
        <taxon>Ktedonobacterales</taxon>
        <taxon>Ktedonobacteraceae</taxon>
        <taxon>Ktedonobacter</taxon>
    </lineage>
</organism>
<dbReference type="Proteomes" id="UP000004508">
    <property type="component" value="Unassembled WGS sequence"/>
</dbReference>
<dbReference type="eggNOG" id="COG5421">
    <property type="taxonomic scope" value="Bacteria"/>
</dbReference>
<gene>
    <name evidence="1" type="ORF">Krac_4291</name>
</gene>
<sequence>MKEALSIEIEQMDDIPLLITHMQRMRLSELLNKHIPTHGHRKGLSVGELSVVWLAHILSQADHWMNRVQEWGSRRLETLRGCGMDALCPQDLTGDRLADVQGQGQTGA</sequence>
<keyword evidence="2" id="KW-1185">Reference proteome</keyword>
<evidence type="ECO:0000313" key="1">
    <source>
        <dbReference type="EMBL" id="EFH83341.1"/>
    </source>
</evidence>
<comment type="caution">
    <text evidence="1">The sequence shown here is derived from an EMBL/GenBank/DDBJ whole genome shotgun (WGS) entry which is preliminary data.</text>
</comment>
<accession>D6TSE0</accession>
<dbReference type="EMBL" id="ADVG01000003">
    <property type="protein sequence ID" value="EFH83341.1"/>
    <property type="molecule type" value="Genomic_DNA"/>
</dbReference>
<name>D6TSE0_KTERA</name>